<dbReference type="GO" id="GO:0003677">
    <property type="term" value="F:DNA binding"/>
    <property type="evidence" value="ECO:0007669"/>
    <property type="project" value="UniProtKB-KW"/>
</dbReference>
<dbReference type="Gene3D" id="3.40.50.1390">
    <property type="entry name" value="Resolvase, N-terminal catalytic domain"/>
    <property type="match status" value="1"/>
</dbReference>
<sequence length="561" mass="64618">MLLRVSSDQQLDADGDLSVQRKILIEYIQKHEDWSLDEKEYFEGSKSAYKNTASQREVLQEILQDAKNKEFDILVPYKDDRVGRLMWDTPVYIMTLKNLGVDVYTVKDGCISPEADDIMGQMMLTFRYANAQKSSADTGMRVKDTAQKLVEQGKFMGGKAPFGYELDYSGEISKHGRALKHLVVVPEQAELVQYIYSLSLNKEFGSAKIAKELNKNSKYRELASNGVWKSGTITSILTNPIYAGYTAYKRRERVNGKYRRLDTKEWIIASKADKEIQIIEPDLWNRTQEKRKLRGSKYIKKLENQNVTVIRKNNGMLPLIDVLYCGYCGSKLTNGSKYNYWTIKETGERKASKIPIYKCQNAWQGVPHDKVYQFRADEIEPVIFETIAAYIGKLQENENVFDEIEKNQNREKTALKQEVKKEQEEANKIRKKIEIMEGKIPDAMSGEYPLSLDELVALMKKQKESLKLQEAAVKEKELALQNVSVSVNDWEELKEKIPTWQDVFLNADPEAKRVLVDRLIQKIEVKKDEITVHFKINLDEFFPQSRITDDSGTTPYKPGST</sequence>
<dbReference type="SMART" id="SM00857">
    <property type="entry name" value="Resolvase"/>
    <property type="match status" value="1"/>
</dbReference>
<keyword evidence="3" id="KW-0175">Coiled coil</keyword>
<feature type="coiled-coil region" evidence="3">
    <location>
        <begin position="405"/>
        <end position="479"/>
    </location>
</feature>
<dbReference type="InterPro" id="IPR050639">
    <property type="entry name" value="SSR_resolvase"/>
</dbReference>
<dbReference type="AlphaFoldDB" id="A0A9D1A031"/>
<evidence type="ECO:0000256" key="2">
    <source>
        <dbReference type="ARBA" id="ARBA00023172"/>
    </source>
</evidence>
<dbReference type="InterPro" id="IPR036162">
    <property type="entry name" value="Resolvase-like_N_sf"/>
</dbReference>
<reference evidence="6" key="2">
    <citation type="journal article" date="2021" name="PeerJ">
        <title>Extensive microbial diversity within the chicken gut microbiome revealed by metagenomics and culture.</title>
        <authorList>
            <person name="Gilroy R."/>
            <person name="Ravi A."/>
            <person name="Getino M."/>
            <person name="Pursley I."/>
            <person name="Horton D.L."/>
            <person name="Alikhan N.F."/>
            <person name="Baker D."/>
            <person name="Gharbi K."/>
            <person name="Hall N."/>
            <person name="Watson M."/>
            <person name="Adriaenssens E.M."/>
            <person name="Foster-Nyarko E."/>
            <person name="Jarju S."/>
            <person name="Secka A."/>
            <person name="Antonio M."/>
            <person name="Oren A."/>
            <person name="Chaudhuri R.R."/>
            <person name="La Ragione R."/>
            <person name="Hildebrand F."/>
            <person name="Pallen M.J."/>
        </authorList>
    </citation>
    <scope>NUCLEOTIDE SEQUENCE</scope>
    <source>
        <strain evidence="6">ChiSjej3B21-11622</strain>
    </source>
</reference>
<gene>
    <name evidence="6" type="ORF">IAB26_15705</name>
</gene>
<dbReference type="InterPro" id="IPR011109">
    <property type="entry name" value="DNA_bind_recombinase_dom"/>
</dbReference>
<dbReference type="EMBL" id="DVFT01000228">
    <property type="protein sequence ID" value="HIQ97995.1"/>
    <property type="molecule type" value="Genomic_DNA"/>
</dbReference>
<comment type="caution">
    <text evidence="6">The sequence shown here is derived from an EMBL/GenBank/DDBJ whole genome shotgun (WGS) entry which is preliminary data.</text>
</comment>
<dbReference type="PROSITE" id="PS51737">
    <property type="entry name" value="RECOMBINASE_DNA_BIND"/>
    <property type="match status" value="1"/>
</dbReference>
<name>A0A9D1A031_9FIRM</name>
<keyword evidence="2" id="KW-0233">DNA recombination</keyword>
<evidence type="ECO:0000259" key="4">
    <source>
        <dbReference type="PROSITE" id="PS51736"/>
    </source>
</evidence>
<evidence type="ECO:0000259" key="5">
    <source>
        <dbReference type="PROSITE" id="PS51737"/>
    </source>
</evidence>
<keyword evidence="1" id="KW-0238">DNA-binding</keyword>
<dbReference type="Proteomes" id="UP000886886">
    <property type="component" value="Unassembled WGS sequence"/>
</dbReference>
<dbReference type="Gene3D" id="3.90.1750.20">
    <property type="entry name" value="Putative Large Serine Recombinase, Chain B, Domain 2"/>
    <property type="match status" value="1"/>
</dbReference>
<dbReference type="PANTHER" id="PTHR30461">
    <property type="entry name" value="DNA-INVERTASE FROM LAMBDOID PROPHAGE"/>
    <property type="match status" value="1"/>
</dbReference>
<organism evidence="6 7">
    <name type="scientific">Candidatus Limivivens merdigallinarum</name>
    <dbReference type="NCBI Taxonomy" id="2840859"/>
    <lineage>
        <taxon>Bacteria</taxon>
        <taxon>Bacillati</taxon>
        <taxon>Bacillota</taxon>
        <taxon>Clostridia</taxon>
        <taxon>Lachnospirales</taxon>
        <taxon>Lachnospiraceae</taxon>
        <taxon>Lachnospiraceae incertae sedis</taxon>
        <taxon>Candidatus Limivivens</taxon>
    </lineage>
</organism>
<dbReference type="Pfam" id="PF00239">
    <property type="entry name" value="Resolvase"/>
    <property type="match status" value="1"/>
</dbReference>
<dbReference type="Pfam" id="PF07508">
    <property type="entry name" value="Recombinase"/>
    <property type="match status" value="1"/>
</dbReference>
<reference evidence="6" key="1">
    <citation type="submission" date="2020-10" db="EMBL/GenBank/DDBJ databases">
        <authorList>
            <person name="Gilroy R."/>
        </authorList>
    </citation>
    <scope>NUCLEOTIDE SEQUENCE</scope>
    <source>
        <strain evidence="6">ChiSjej3B21-11622</strain>
    </source>
</reference>
<evidence type="ECO:0000256" key="1">
    <source>
        <dbReference type="ARBA" id="ARBA00023125"/>
    </source>
</evidence>
<accession>A0A9D1A031</accession>
<evidence type="ECO:0000313" key="6">
    <source>
        <dbReference type="EMBL" id="HIQ97995.1"/>
    </source>
</evidence>
<dbReference type="PANTHER" id="PTHR30461:SF2">
    <property type="entry name" value="SERINE RECOMBINASE PINE-RELATED"/>
    <property type="match status" value="1"/>
</dbReference>
<evidence type="ECO:0000256" key="3">
    <source>
        <dbReference type="SAM" id="Coils"/>
    </source>
</evidence>
<dbReference type="CDD" id="cd00338">
    <property type="entry name" value="Ser_Recombinase"/>
    <property type="match status" value="1"/>
</dbReference>
<dbReference type="PROSITE" id="PS51736">
    <property type="entry name" value="RECOMBINASES_3"/>
    <property type="match status" value="1"/>
</dbReference>
<dbReference type="InterPro" id="IPR006119">
    <property type="entry name" value="Resolv_N"/>
</dbReference>
<dbReference type="GO" id="GO:0000150">
    <property type="term" value="F:DNA strand exchange activity"/>
    <property type="evidence" value="ECO:0007669"/>
    <property type="project" value="InterPro"/>
</dbReference>
<protein>
    <submittedName>
        <fullName evidence="6">Recombinase family protein</fullName>
    </submittedName>
</protein>
<dbReference type="InterPro" id="IPR038109">
    <property type="entry name" value="DNA_bind_recomb_sf"/>
</dbReference>
<feature type="domain" description="Resolvase/invertase-type recombinase catalytic" evidence="4">
    <location>
        <begin position="1"/>
        <end position="153"/>
    </location>
</feature>
<feature type="domain" description="Recombinase" evidence="5">
    <location>
        <begin position="161"/>
        <end position="297"/>
    </location>
</feature>
<dbReference type="SUPFAM" id="SSF53041">
    <property type="entry name" value="Resolvase-like"/>
    <property type="match status" value="1"/>
</dbReference>
<proteinExistence type="predicted"/>
<evidence type="ECO:0000313" key="7">
    <source>
        <dbReference type="Proteomes" id="UP000886886"/>
    </source>
</evidence>